<dbReference type="InterPro" id="IPR058060">
    <property type="entry name" value="HYC_CC_PP"/>
</dbReference>
<gene>
    <name evidence="2" type="ORF">DXN05_15870</name>
</gene>
<evidence type="ECO:0008006" key="4">
    <source>
        <dbReference type="Google" id="ProtNLM"/>
    </source>
</evidence>
<dbReference type="InterPro" id="IPR058512">
    <property type="entry name" value="DUF8199"/>
</dbReference>
<accession>A0A3E1NI77</accession>
<dbReference type="AlphaFoldDB" id="A0A3E1NI77"/>
<evidence type="ECO:0000313" key="2">
    <source>
        <dbReference type="EMBL" id="RFM27488.1"/>
    </source>
</evidence>
<feature type="chain" id="PRO_5017826669" description="Secreted protein" evidence="1">
    <location>
        <begin position="20"/>
        <end position="136"/>
    </location>
</feature>
<feature type="signal peptide" evidence="1">
    <location>
        <begin position="1"/>
        <end position="19"/>
    </location>
</feature>
<keyword evidence="1" id="KW-0732">Signal</keyword>
<proteinExistence type="predicted"/>
<organism evidence="2 3">
    <name type="scientific">Deminuibacter soli</name>
    <dbReference type="NCBI Taxonomy" id="2291815"/>
    <lineage>
        <taxon>Bacteria</taxon>
        <taxon>Pseudomonadati</taxon>
        <taxon>Bacteroidota</taxon>
        <taxon>Chitinophagia</taxon>
        <taxon>Chitinophagales</taxon>
        <taxon>Chitinophagaceae</taxon>
        <taxon>Deminuibacter</taxon>
    </lineage>
</organism>
<dbReference type="Pfam" id="PF26622">
    <property type="entry name" value="DUF8199"/>
    <property type="match status" value="1"/>
</dbReference>
<dbReference type="RefSeq" id="WP_116848247.1">
    <property type="nucleotide sequence ID" value="NZ_QTJU01000005.1"/>
</dbReference>
<evidence type="ECO:0000256" key="1">
    <source>
        <dbReference type="SAM" id="SignalP"/>
    </source>
</evidence>
<evidence type="ECO:0000313" key="3">
    <source>
        <dbReference type="Proteomes" id="UP000261284"/>
    </source>
</evidence>
<dbReference type="EMBL" id="QTJU01000005">
    <property type="protein sequence ID" value="RFM27488.1"/>
    <property type="molecule type" value="Genomic_DNA"/>
</dbReference>
<name>A0A3E1NI77_9BACT</name>
<dbReference type="NCBIfam" id="NF047658">
    <property type="entry name" value="HYC_CC_PP"/>
    <property type="match status" value="1"/>
</dbReference>
<dbReference type="OrthoDB" id="676308at2"/>
<sequence length="136" mass="14539">MKKLIVAIIAMLYLGSSSGATLHLHYCMGELAQATIELGEKDGRACEFCGMPKSSKQAGKKGCCKDEHKSIQLSKDQKAAGAYISFLHAAAAIEPVQYAVANMVALPSIARSFPVANAPPSSSQPPIYLRNRVFLI</sequence>
<dbReference type="Proteomes" id="UP000261284">
    <property type="component" value="Unassembled WGS sequence"/>
</dbReference>
<protein>
    <recommendedName>
        <fullName evidence="4">Secreted protein</fullName>
    </recommendedName>
</protein>
<keyword evidence="3" id="KW-1185">Reference proteome</keyword>
<reference evidence="2 3" key="1">
    <citation type="submission" date="2018-08" db="EMBL/GenBank/DDBJ databases">
        <title>Chitinophagaceae sp. K23C18032701, a novel bacterium isolated from forest soil.</title>
        <authorList>
            <person name="Wang C."/>
        </authorList>
    </citation>
    <scope>NUCLEOTIDE SEQUENCE [LARGE SCALE GENOMIC DNA]</scope>
    <source>
        <strain evidence="2 3">K23C18032701</strain>
    </source>
</reference>
<comment type="caution">
    <text evidence="2">The sequence shown here is derived from an EMBL/GenBank/DDBJ whole genome shotgun (WGS) entry which is preliminary data.</text>
</comment>